<evidence type="ECO:0000256" key="1">
    <source>
        <dbReference type="ARBA" id="ARBA00004429"/>
    </source>
</evidence>
<dbReference type="PANTHER" id="PTHR30012:SF0">
    <property type="entry name" value="TYPE II SECRETION SYSTEM PROTEIN F-RELATED"/>
    <property type="match status" value="1"/>
</dbReference>
<dbReference type="Pfam" id="PF00482">
    <property type="entry name" value="T2SSF"/>
    <property type="match status" value="2"/>
</dbReference>
<dbReference type="OrthoDB" id="9805682at2"/>
<comment type="subcellular location">
    <subcellularLocation>
        <location evidence="1">Cell inner membrane</location>
        <topology evidence="1">Multi-pass membrane protein</topology>
    </subcellularLocation>
    <subcellularLocation>
        <location evidence="9">Cell membrane</location>
        <topology evidence="9">Multi-pass membrane protein</topology>
    </subcellularLocation>
</comment>
<feature type="transmembrane region" description="Helical" evidence="10">
    <location>
        <begin position="376"/>
        <end position="400"/>
    </location>
</feature>
<dbReference type="STRING" id="398512.Bccel_1976"/>
<keyword evidence="6 9" id="KW-0812">Transmembrane</keyword>
<keyword evidence="5" id="KW-0997">Cell inner membrane</keyword>
<protein>
    <submittedName>
        <fullName evidence="12">Type II secretion system F domain-containing protein</fullName>
    </submittedName>
</protein>
<keyword evidence="8 10" id="KW-0472">Membrane</keyword>
<dbReference type="GO" id="GO:0005886">
    <property type="term" value="C:plasma membrane"/>
    <property type="evidence" value="ECO:0007669"/>
    <property type="project" value="UniProtKB-SubCell"/>
</dbReference>
<keyword evidence="4" id="KW-1003">Cell membrane</keyword>
<evidence type="ECO:0000256" key="8">
    <source>
        <dbReference type="ARBA" id="ARBA00023136"/>
    </source>
</evidence>
<gene>
    <name evidence="12" type="ORF">Bccel_1976</name>
</gene>
<proteinExistence type="inferred from homology"/>
<dbReference type="Proteomes" id="UP000036923">
    <property type="component" value="Unassembled WGS sequence"/>
</dbReference>
<evidence type="ECO:0000313" key="13">
    <source>
        <dbReference type="Proteomes" id="UP000036923"/>
    </source>
</evidence>
<reference evidence="13" key="1">
    <citation type="submission" date="2015-07" db="EMBL/GenBank/DDBJ databases">
        <title>Near-Complete Genome Sequence of the Cellulolytic Bacterium Bacteroides (Pseudobacteroides) cellulosolvens ATCC 35603.</title>
        <authorList>
            <person name="Dassa B."/>
            <person name="Utturkar S.M."/>
            <person name="Klingeman D.M."/>
            <person name="Hurt R.A."/>
            <person name="Keller M."/>
            <person name="Xu J."/>
            <person name="Reddy Y.H.K."/>
            <person name="Borovok I."/>
            <person name="Grinberg I.R."/>
            <person name="Lamed R."/>
            <person name="Zhivin O."/>
            <person name="Bayer E.A."/>
            <person name="Brown S.D."/>
        </authorList>
    </citation>
    <scope>NUCLEOTIDE SEQUENCE [LARGE SCALE GENOMIC DNA]</scope>
    <source>
        <strain evidence="13">DSM 2933</strain>
    </source>
</reference>
<feature type="transmembrane region" description="Helical" evidence="10">
    <location>
        <begin position="210"/>
        <end position="238"/>
    </location>
</feature>
<dbReference type="PRINTS" id="PR00812">
    <property type="entry name" value="BCTERIALGSPF"/>
</dbReference>
<dbReference type="InterPro" id="IPR042094">
    <property type="entry name" value="T2SS_GspF_sf"/>
</dbReference>
<dbReference type="AlphaFoldDB" id="A0A0L6JLM7"/>
<keyword evidence="3 9" id="KW-0813">Transport</keyword>
<evidence type="ECO:0000256" key="2">
    <source>
        <dbReference type="ARBA" id="ARBA00005745"/>
    </source>
</evidence>
<dbReference type="EMBL" id="LGTC01000001">
    <property type="protein sequence ID" value="KNY26711.1"/>
    <property type="molecule type" value="Genomic_DNA"/>
</dbReference>
<dbReference type="Gene3D" id="1.20.81.30">
    <property type="entry name" value="Type II secretion system (T2SS), domain F"/>
    <property type="match status" value="2"/>
</dbReference>
<evidence type="ECO:0000256" key="3">
    <source>
        <dbReference type="ARBA" id="ARBA00022448"/>
    </source>
</evidence>
<keyword evidence="13" id="KW-1185">Reference proteome</keyword>
<evidence type="ECO:0000313" key="12">
    <source>
        <dbReference type="EMBL" id="KNY26711.1"/>
    </source>
</evidence>
<feature type="transmembrane region" description="Helical" evidence="10">
    <location>
        <begin position="169"/>
        <end position="190"/>
    </location>
</feature>
<evidence type="ECO:0000256" key="10">
    <source>
        <dbReference type="SAM" id="Phobius"/>
    </source>
</evidence>
<keyword evidence="7 10" id="KW-1133">Transmembrane helix</keyword>
<evidence type="ECO:0000256" key="7">
    <source>
        <dbReference type="ARBA" id="ARBA00022989"/>
    </source>
</evidence>
<dbReference type="RefSeq" id="WP_036938246.1">
    <property type="nucleotide sequence ID" value="NZ_JQKC01000006.1"/>
</dbReference>
<accession>A0A0L6JLM7</accession>
<dbReference type="GO" id="GO:0015628">
    <property type="term" value="P:protein secretion by the type II secretion system"/>
    <property type="evidence" value="ECO:0007669"/>
    <property type="project" value="TreeGrafter"/>
</dbReference>
<dbReference type="InterPro" id="IPR001992">
    <property type="entry name" value="T2SS_GspF/T4SS_PilC_CS"/>
</dbReference>
<sequence length="404" mass="44268">MASFAYTAKTSAGAIVTGKFDANDVDNVVSFLRNKGLFPMDIKEVTAVRKGITSKSRKRISSNDLAIFCRQFYTMVNAGVSVIGCLDLLRKQTENTKLAELINEVYDDVQKGNSLSEALSLHSNTLPVILISMIEVGEVSGTLDMVLDKLAAHFIKENRIRQKIKTAMMYPMIIGFIAVAVVIFMLAFVVPKFMSMFSSMGTGLPLPTKILLGISHTISNIWFLIGAASFISVAYYLFSKFKRTVKGRLIITGIILKIPKVGKNYRKILASRFSRALSLLLETGVPLIQALEVVEKVVNNQVVSDGLVKVKEEIKRGSSLASPLEGIGIFPVMVTQMISIGEEAGSLDEIIGKVADFYDEELDTSISQLISLIEPVMILVLALIVGFIVIAMIMPVFGMYKNMG</sequence>
<evidence type="ECO:0000256" key="9">
    <source>
        <dbReference type="RuleBase" id="RU003923"/>
    </source>
</evidence>
<evidence type="ECO:0000256" key="4">
    <source>
        <dbReference type="ARBA" id="ARBA00022475"/>
    </source>
</evidence>
<dbReference type="PROSITE" id="PS00874">
    <property type="entry name" value="T2SP_F"/>
    <property type="match status" value="1"/>
</dbReference>
<dbReference type="PANTHER" id="PTHR30012">
    <property type="entry name" value="GENERAL SECRETION PATHWAY PROTEIN"/>
    <property type="match status" value="1"/>
</dbReference>
<name>A0A0L6JLM7_9FIRM</name>
<organism evidence="12 13">
    <name type="scientific">Pseudobacteroides cellulosolvens ATCC 35603 = DSM 2933</name>
    <dbReference type="NCBI Taxonomy" id="398512"/>
    <lineage>
        <taxon>Bacteria</taxon>
        <taxon>Bacillati</taxon>
        <taxon>Bacillota</taxon>
        <taxon>Clostridia</taxon>
        <taxon>Eubacteriales</taxon>
        <taxon>Oscillospiraceae</taxon>
        <taxon>Pseudobacteroides</taxon>
    </lineage>
</organism>
<dbReference type="InterPro" id="IPR003004">
    <property type="entry name" value="GspF/PilC"/>
</dbReference>
<dbReference type="FunFam" id="1.20.81.30:FF:000001">
    <property type="entry name" value="Type II secretion system protein F"/>
    <property type="match status" value="2"/>
</dbReference>
<feature type="domain" description="Type II secretion system protein GspF" evidence="11">
    <location>
        <begin position="273"/>
        <end position="395"/>
    </location>
</feature>
<dbReference type="PATRIC" id="fig|398512.5.peg.2057"/>
<comment type="caution">
    <text evidence="12">The sequence shown here is derived from an EMBL/GenBank/DDBJ whole genome shotgun (WGS) entry which is preliminary data.</text>
</comment>
<dbReference type="InterPro" id="IPR018076">
    <property type="entry name" value="T2SS_GspF_dom"/>
</dbReference>
<dbReference type="eggNOG" id="COG1459">
    <property type="taxonomic scope" value="Bacteria"/>
</dbReference>
<evidence type="ECO:0000259" key="11">
    <source>
        <dbReference type="Pfam" id="PF00482"/>
    </source>
</evidence>
<feature type="domain" description="Type II secretion system protein GspF" evidence="11">
    <location>
        <begin position="68"/>
        <end position="191"/>
    </location>
</feature>
<evidence type="ECO:0000256" key="5">
    <source>
        <dbReference type="ARBA" id="ARBA00022519"/>
    </source>
</evidence>
<comment type="similarity">
    <text evidence="2 9">Belongs to the GSP F family.</text>
</comment>
<evidence type="ECO:0000256" key="6">
    <source>
        <dbReference type="ARBA" id="ARBA00022692"/>
    </source>
</evidence>